<keyword evidence="6" id="KW-0548">Nucleotidyltransferase</keyword>
<keyword evidence="7" id="KW-0547">Nucleotide-binding</keyword>
<evidence type="ECO:0000313" key="15">
    <source>
        <dbReference type="EMBL" id="KFX51783.1"/>
    </source>
</evidence>
<dbReference type="GO" id="GO:0006747">
    <property type="term" value="P:FAD biosynthetic process"/>
    <property type="evidence" value="ECO:0007669"/>
    <property type="project" value="TreeGrafter"/>
</dbReference>
<dbReference type="SUPFAM" id="SSF52402">
    <property type="entry name" value="Adenine nucleotide alpha hydrolases-like"/>
    <property type="match status" value="1"/>
</dbReference>
<evidence type="ECO:0000256" key="3">
    <source>
        <dbReference type="ARBA" id="ARBA00022630"/>
    </source>
</evidence>
<dbReference type="PANTHER" id="PTHR23293:SF9">
    <property type="entry name" value="FAD SYNTHASE"/>
    <property type="match status" value="1"/>
</dbReference>
<dbReference type="EMBL" id="JPOX01000004">
    <property type="protein sequence ID" value="KFX51783.1"/>
    <property type="molecule type" value="Genomic_DNA"/>
</dbReference>
<evidence type="ECO:0000256" key="1">
    <source>
        <dbReference type="ARBA" id="ARBA00004726"/>
    </source>
</evidence>
<evidence type="ECO:0000256" key="2">
    <source>
        <dbReference type="ARBA" id="ARBA00012393"/>
    </source>
</evidence>
<dbReference type="FunFam" id="3.40.50.620:FF:000187">
    <property type="entry name" value="Probable FAD synthetase"/>
    <property type="match status" value="1"/>
</dbReference>
<comment type="catalytic activity">
    <reaction evidence="12">
        <text>FMN + ATP + H(+) = FAD + diphosphate</text>
        <dbReference type="Rhea" id="RHEA:17237"/>
        <dbReference type="ChEBI" id="CHEBI:15378"/>
        <dbReference type="ChEBI" id="CHEBI:30616"/>
        <dbReference type="ChEBI" id="CHEBI:33019"/>
        <dbReference type="ChEBI" id="CHEBI:57692"/>
        <dbReference type="ChEBI" id="CHEBI:58210"/>
        <dbReference type="EC" id="2.7.7.2"/>
    </reaction>
</comment>
<evidence type="ECO:0000256" key="4">
    <source>
        <dbReference type="ARBA" id="ARBA00022643"/>
    </source>
</evidence>
<comment type="caution">
    <text evidence="15">The sequence shown here is derived from an EMBL/GenBank/DDBJ whole genome shotgun (WGS) entry which is preliminary data.</text>
</comment>
<dbReference type="Pfam" id="PF01507">
    <property type="entry name" value="PAPS_reduct"/>
    <property type="match status" value="1"/>
</dbReference>
<evidence type="ECO:0000256" key="10">
    <source>
        <dbReference type="ARBA" id="ARBA00031145"/>
    </source>
</evidence>
<accession>A0A093Y2R6</accession>
<name>A0A093Y2R6_TALMA</name>
<evidence type="ECO:0000256" key="5">
    <source>
        <dbReference type="ARBA" id="ARBA00022679"/>
    </source>
</evidence>
<dbReference type="GO" id="GO:0003919">
    <property type="term" value="F:FMN adenylyltransferase activity"/>
    <property type="evidence" value="ECO:0007669"/>
    <property type="project" value="UniProtKB-EC"/>
</dbReference>
<dbReference type="PANTHER" id="PTHR23293">
    <property type="entry name" value="FAD SYNTHETASE-RELATED FMN ADENYLYLTRANSFERASE"/>
    <property type="match status" value="1"/>
</dbReference>
<evidence type="ECO:0000259" key="14">
    <source>
        <dbReference type="Pfam" id="PF01507"/>
    </source>
</evidence>
<evidence type="ECO:0000256" key="9">
    <source>
        <dbReference type="ARBA" id="ARBA00022840"/>
    </source>
</evidence>
<dbReference type="HOGENOM" id="CLU_056971_0_0_1"/>
<dbReference type="AlphaFoldDB" id="A0A093Y2R6"/>
<keyword evidence="5" id="KW-0808">Transferase</keyword>
<gene>
    <name evidence="15" type="ORF">GQ26_0041790</name>
</gene>
<dbReference type="GO" id="GO:0005524">
    <property type="term" value="F:ATP binding"/>
    <property type="evidence" value="ECO:0007669"/>
    <property type="project" value="UniProtKB-KW"/>
</dbReference>
<organism evidence="15">
    <name type="scientific">Talaromyces marneffei PM1</name>
    <dbReference type="NCBI Taxonomy" id="1077442"/>
    <lineage>
        <taxon>Eukaryota</taxon>
        <taxon>Fungi</taxon>
        <taxon>Dikarya</taxon>
        <taxon>Ascomycota</taxon>
        <taxon>Pezizomycotina</taxon>
        <taxon>Eurotiomycetes</taxon>
        <taxon>Eurotiomycetidae</taxon>
        <taxon>Eurotiales</taxon>
        <taxon>Trichocomaceae</taxon>
        <taxon>Talaromyces</taxon>
        <taxon>Talaromyces sect. Talaromyces</taxon>
    </lineage>
</organism>
<feature type="domain" description="Phosphoadenosine phosphosulphate reductase" evidence="14">
    <location>
        <begin position="80"/>
        <end position="237"/>
    </location>
</feature>
<dbReference type="InterPro" id="IPR014729">
    <property type="entry name" value="Rossmann-like_a/b/a_fold"/>
</dbReference>
<dbReference type="InterPro" id="IPR002500">
    <property type="entry name" value="PAPS_reduct_dom"/>
</dbReference>
<keyword evidence="4" id="KW-0288">FMN</keyword>
<evidence type="ECO:0000256" key="11">
    <source>
        <dbReference type="ARBA" id="ARBA00031871"/>
    </source>
</evidence>
<keyword evidence="3" id="KW-0285">Flavoprotein</keyword>
<reference evidence="15" key="2">
    <citation type="journal article" date="2014" name="PLoS Genet.">
        <title>Signature gene expression reveals novel clues to the molecular mechanisms of dimorphic transition in Penicillium marneffei.</title>
        <authorList>
            <person name="Yang E."/>
            <person name="Wang G."/>
            <person name="Cai J."/>
            <person name="Woo P.C."/>
            <person name="Lau S.K."/>
            <person name="Yuen K.-Y."/>
            <person name="Chow W.-N."/>
            <person name="Lin X."/>
        </authorList>
    </citation>
    <scope>NUCLEOTIDE SEQUENCE</scope>
    <source>
        <strain evidence="15">PM1</strain>
    </source>
</reference>
<comment type="pathway">
    <text evidence="1">Cofactor biosynthesis; FAD biosynthesis; FAD from FMN: step 1/1.</text>
</comment>
<evidence type="ECO:0000256" key="7">
    <source>
        <dbReference type="ARBA" id="ARBA00022741"/>
    </source>
</evidence>
<protein>
    <recommendedName>
        <fullName evidence="2">FAD synthase</fullName>
        <ecNumber evidence="2">2.7.7.2</ecNumber>
    </recommendedName>
    <alternativeName>
        <fullName evidence="10">FAD pyrophosphorylase</fullName>
    </alternativeName>
    <alternativeName>
        <fullName evidence="11">FMN adenylyltransferase</fullName>
    </alternativeName>
</protein>
<evidence type="ECO:0000256" key="13">
    <source>
        <dbReference type="SAM" id="MobiDB-lite"/>
    </source>
</evidence>
<dbReference type="EC" id="2.7.7.2" evidence="2"/>
<keyword evidence="9" id="KW-0067">ATP-binding</keyword>
<feature type="compositionally biased region" description="Polar residues" evidence="13">
    <location>
        <begin position="1"/>
        <end position="15"/>
    </location>
</feature>
<reference key="1">
    <citation type="journal article" date="2014" name="PLoS Genet.">
        <title>Signature Gene Expression Reveals Novel Clues to the Molecular Mechanisms of Dimorphic Transition in Penicillium marneffei.</title>
        <authorList>
            <person name="Yang E."/>
            <person name="Wang G."/>
            <person name="Cai J."/>
            <person name="Woo P.C."/>
            <person name="Lau S.K."/>
            <person name="Yuen K.-Y."/>
            <person name="Chow W.-N."/>
            <person name="Lin X."/>
        </authorList>
    </citation>
    <scope>NUCLEOTIDE SEQUENCE [LARGE SCALE GENOMIC DNA]</scope>
    <source>
        <strain>PM1</strain>
    </source>
</reference>
<sequence length="272" mass="31188">MNQDSTSAQDGSRVNGTAKLPSGSDAPRTLEEVAVDLRKKVDNLLELQTDDELLQNLQKQIRISMKVIEDSFQQYRPQELSLSYNGGKDCLVLLVLILACLPSSLPTDSGFPKTLQSIFIIPYKSFPEVYEFVQTSSKDYFLDLTRYELPMRAALEVYLKDRPNIKAIWIGTRRVDPNGGLLKHFDPTDKDWPQFMRIHPVIDWHYAEIWAFIRHLGLDYCPLYDRGYTSLGGVNDTFPNPALAIPGDQSKFRPAYKLKEDNEERLGRDRKK</sequence>
<evidence type="ECO:0000256" key="12">
    <source>
        <dbReference type="ARBA" id="ARBA00049494"/>
    </source>
</evidence>
<evidence type="ECO:0000256" key="6">
    <source>
        <dbReference type="ARBA" id="ARBA00022695"/>
    </source>
</evidence>
<dbReference type="CDD" id="cd23948">
    <property type="entry name" value="FAD_synthase"/>
    <property type="match status" value="1"/>
</dbReference>
<dbReference type="Gene3D" id="3.40.50.620">
    <property type="entry name" value="HUPs"/>
    <property type="match status" value="1"/>
</dbReference>
<dbReference type="eggNOG" id="KOG2644">
    <property type="taxonomic scope" value="Eukaryota"/>
</dbReference>
<proteinExistence type="predicted"/>
<evidence type="ECO:0000256" key="8">
    <source>
        <dbReference type="ARBA" id="ARBA00022827"/>
    </source>
</evidence>
<feature type="region of interest" description="Disordered" evidence="13">
    <location>
        <begin position="1"/>
        <end position="27"/>
    </location>
</feature>
<keyword evidence="8" id="KW-0274">FAD</keyword>